<dbReference type="AlphaFoldDB" id="A0A330HUV2"/>
<dbReference type="Proteomes" id="UP000251558">
    <property type="component" value="Unassembled WGS sequence"/>
</dbReference>
<accession>A0A330HUV2</accession>
<dbReference type="RefSeq" id="WP_112094952.1">
    <property type="nucleotide sequence ID" value="NZ_QMBP01000001.1"/>
</dbReference>
<comment type="caution">
    <text evidence="1">The sequence shown here is derived from an EMBL/GenBank/DDBJ whole genome shotgun (WGS) entry which is preliminary data.</text>
</comment>
<dbReference type="Gene3D" id="3.30.70.100">
    <property type="match status" value="1"/>
</dbReference>
<name>A0A330HUV2_9HYPH</name>
<dbReference type="EMBL" id="QMBP01000001">
    <property type="protein sequence ID" value="RAZ92426.1"/>
    <property type="molecule type" value="Genomic_DNA"/>
</dbReference>
<proteinExistence type="predicted"/>
<gene>
    <name evidence="1" type="ORF">DPM33_00495</name>
</gene>
<evidence type="ECO:0000313" key="1">
    <source>
        <dbReference type="EMBL" id="RAZ92426.1"/>
    </source>
</evidence>
<evidence type="ECO:0008006" key="3">
    <source>
        <dbReference type="Google" id="ProtNLM"/>
    </source>
</evidence>
<dbReference type="InterPro" id="IPR011008">
    <property type="entry name" value="Dimeric_a/b-barrel"/>
</dbReference>
<dbReference type="SUPFAM" id="SSF54909">
    <property type="entry name" value="Dimeric alpha+beta barrel"/>
    <property type="match status" value="1"/>
</dbReference>
<organism evidence="1 2">
    <name type="scientific">Mesorhizobium hawassense</name>
    <dbReference type="NCBI Taxonomy" id="1209954"/>
    <lineage>
        <taxon>Bacteria</taxon>
        <taxon>Pseudomonadati</taxon>
        <taxon>Pseudomonadota</taxon>
        <taxon>Alphaproteobacteria</taxon>
        <taxon>Hyphomicrobiales</taxon>
        <taxon>Phyllobacteriaceae</taxon>
        <taxon>Mesorhizobium</taxon>
    </lineage>
</organism>
<evidence type="ECO:0000313" key="2">
    <source>
        <dbReference type="Proteomes" id="UP000251558"/>
    </source>
</evidence>
<dbReference type="OrthoDB" id="7107863at2"/>
<sequence>MITRYALFEGKVKEGRTEAFREDVIRTVLPTWKAFPGALDVRVSFAEERDDGAPEFPLILAINYADMAAVEAALASPARAKSRAATEAVLAKYFEGRIHHHVTIANEFPLAGD</sequence>
<reference evidence="1 2" key="2">
    <citation type="submission" date="2018-07" db="EMBL/GenBank/DDBJ databases">
        <title>Diversity of Mesorhizobium strains in Brazil.</title>
        <authorList>
            <person name="Helene L.C.F."/>
            <person name="Dall'Agnol R."/>
            <person name="Delamuta J.R.M."/>
            <person name="Hungria M."/>
        </authorList>
    </citation>
    <scope>NUCLEOTIDE SEQUENCE [LARGE SCALE GENOMIC DNA]</scope>
    <source>
        <strain evidence="1 2">AC99b</strain>
    </source>
</reference>
<keyword evidence="2" id="KW-1185">Reference proteome</keyword>
<protein>
    <recommendedName>
        <fullName evidence="3">Ethyl tert-butyl ether degradation EthD</fullName>
    </recommendedName>
</protein>
<reference evidence="2" key="1">
    <citation type="submission" date="2018-06" db="EMBL/GenBank/DDBJ databases">
        <authorList>
            <person name="Helene L.C."/>
            <person name="Dall'Agnol R."/>
            <person name="Delamuta J.R."/>
            <person name="Hungria M."/>
        </authorList>
    </citation>
    <scope>NUCLEOTIDE SEQUENCE [LARGE SCALE GENOMIC DNA]</scope>
    <source>
        <strain evidence="2">AC99b</strain>
    </source>
</reference>